<feature type="compositionally biased region" description="Basic and acidic residues" evidence="2">
    <location>
        <begin position="810"/>
        <end position="820"/>
    </location>
</feature>
<feature type="region of interest" description="Disordered" evidence="2">
    <location>
        <begin position="1"/>
        <end position="20"/>
    </location>
</feature>
<reference evidence="3" key="1">
    <citation type="submission" date="2018-07" db="EMBL/GenBank/DDBJ databases">
        <title>Annotation of Aphanomyces astaci genome assembly.</title>
        <authorList>
            <person name="Studholme D.J."/>
        </authorList>
    </citation>
    <scope>NUCLEOTIDE SEQUENCE [LARGE SCALE GENOMIC DNA]</scope>
    <source>
        <strain evidence="3">Pc</strain>
    </source>
</reference>
<sequence>MLSTTPLDGESTPTNTALNPICPTFPLTTSVVAPSHASTTTATRSRRLPPGAVHWPNLGDSLKCQVKRGLTKAYQSILELQAEGLIHLSMTKSMDAAAIAHIEAHHKDVTASLQAVVADTLSHTNATVDNTIVTLQTEYDAQRRVVFDEINAHKLTTDLALKRTRVAMAKETHRFTSLETCLRRDEMHVLESQHQARIQSLRDEMAAKDAAYVHVDILLRQKSAFVDIERFSQKLQTALDDALLEVERVKKLDHQRYTNNTAVSTISESYVTSLRHAVAAANEHTEQMRVELEQQTKANETLERVKAALDDSVGRLTHELKTARDLLAESARELISLQEIQATTAKDLAGCRVTIQDFKNRADKLTNELNAQTDLVLTCDDCVADLKTQLESHTKHVERITAEHALAREVWVAETAQLRDSRASDAATIDKLYGKLALLGYDKDMLDMYASPRSVTTSPIPPTGASHPPTGAAPTIHVTTGRPPMTSIVAMGRRCQGVTASRDSNHYDGLVQVLQREQIDLADDKAQRLFDLEASIRASVTSQLTYEFKRTFSKQLRQRMQQERFFLMEKIDSIVAMAAVEERAAKRLLAKQAKAVGRRVSLRGVPETTMTLRKVKATITQAYDAMGVIEWNGEDVAEMKREVAALTKDNADLAAAVADLESKVEIQLLSLAEAELFQKERDMLLVELTKKFNAVTGEVATLKRENKAYDGGDSGSNNQHHVDEATYNMPLSVQGHFPHMDRRPVKSTTSLSTRPQSAAAACCPTPTPKTTPPLVSNSVAVKTQRPATSISTKKHPQLPLAHKHQLRPNQDQHPKRPPEHVRSALKWELLGDKHSEGPTKDVVVSSAWVGEAGVSYLCCVMLDL</sequence>
<feature type="region of interest" description="Disordered" evidence="2">
    <location>
        <begin position="457"/>
        <end position="482"/>
    </location>
</feature>
<feature type="coiled-coil region" evidence="1">
    <location>
        <begin position="285"/>
        <end position="312"/>
    </location>
</feature>
<dbReference type="AlphaFoldDB" id="A0A3R7X2W4"/>
<evidence type="ECO:0000256" key="1">
    <source>
        <dbReference type="SAM" id="Coils"/>
    </source>
</evidence>
<evidence type="ECO:0000256" key="2">
    <source>
        <dbReference type="SAM" id="MobiDB-lite"/>
    </source>
</evidence>
<feature type="compositionally biased region" description="Polar residues" evidence="2">
    <location>
        <begin position="746"/>
        <end position="756"/>
    </location>
</feature>
<comment type="caution">
    <text evidence="3">The sequence shown here is derived from an EMBL/GenBank/DDBJ whole genome shotgun (WGS) entry which is preliminary data.</text>
</comment>
<feature type="coiled-coil region" evidence="1">
    <location>
        <begin position="348"/>
        <end position="403"/>
    </location>
</feature>
<protein>
    <submittedName>
        <fullName evidence="3">Uncharacterized protein</fullName>
    </submittedName>
</protein>
<evidence type="ECO:0000313" key="4">
    <source>
        <dbReference type="Proteomes" id="UP000284702"/>
    </source>
</evidence>
<feature type="region of interest" description="Disordered" evidence="2">
    <location>
        <begin position="744"/>
        <end position="820"/>
    </location>
</feature>
<evidence type="ECO:0000313" key="3">
    <source>
        <dbReference type="EMBL" id="RQM25772.1"/>
    </source>
</evidence>
<gene>
    <name evidence="3" type="ORF">B5M09_005883</name>
</gene>
<accession>A0A3R7X2W4</accession>
<dbReference type="VEuPathDB" id="FungiDB:H257_09415"/>
<feature type="coiled-coil region" evidence="1">
    <location>
        <begin position="636"/>
        <end position="705"/>
    </location>
</feature>
<keyword evidence="4" id="KW-1185">Reference proteome</keyword>
<dbReference type="EMBL" id="MZMZ02002447">
    <property type="protein sequence ID" value="RQM25772.1"/>
    <property type="molecule type" value="Genomic_DNA"/>
</dbReference>
<keyword evidence="1" id="KW-0175">Coiled coil</keyword>
<feature type="compositionally biased region" description="Polar residues" evidence="2">
    <location>
        <begin position="774"/>
        <end position="791"/>
    </location>
</feature>
<feature type="compositionally biased region" description="Basic residues" evidence="2">
    <location>
        <begin position="792"/>
        <end position="806"/>
    </location>
</feature>
<feature type="compositionally biased region" description="Polar residues" evidence="2">
    <location>
        <begin position="1"/>
        <end position="18"/>
    </location>
</feature>
<name>A0A3R7X2W4_APHAT</name>
<organism evidence="3 4">
    <name type="scientific">Aphanomyces astaci</name>
    <name type="common">Crayfish plague agent</name>
    <dbReference type="NCBI Taxonomy" id="112090"/>
    <lineage>
        <taxon>Eukaryota</taxon>
        <taxon>Sar</taxon>
        <taxon>Stramenopiles</taxon>
        <taxon>Oomycota</taxon>
        <taxon>Saprolegniomycetes</taxon>
        <taxon>Saprolegniales</taxon>
        <taxon>Verrucalvaceae</taxon>
        <taxon>Aphanomyces</taxon>
    </lineage>
</organism>
<dbReference type="Proteomes" id="UP000284702">
    <property type="component" value="Unassembled WGS sequence"/>
</dbReference>
<proteinExistence type="predicted"/>